<evidence type="ECO:0000256" key="2">
    <source>
        <dbReference type="SAM" id="SignalP"/>
    </source>
</evidence>
<sequence>MKITAFIATAILAYTTAAVAVPIQDTSVDTFDDTDAIFPAVPELIRREAEPRRRRTGADTGWNSLPGQARKRDAMPEPKAEADARRRRHGKDTGWNSLPGQARKRDAMPEAEAEADARRRRHGKDTGWNSLPGQA</sequence>
<evidence type="ECO:0000256" key="1">
    <source>
        <dbReference type="SAM" id="MobiDB-lite"/>
    </source>
</evidence>
<protein>
    <submittedName>
        <fullName evidence="3">Protein EFR3</fullName>
    </submittedName>
</protein>
<dbReference type="InParanoid" id="A0A2K1QS15"/>
<organism evidence="3 4">
    <name type="scientific">Sphaceloma murrayae</name>
    <dbReference type="NCBI Taxonomy" id="2082308"/>
    <lineage>
        <taxon>Eukaryota</taxon>
        <taxon>Fungi</taxon>
        <taxon>Dikarya</taxon>
        <taxon>Ascomycota</taxon>
        <taxon>Pezizomycotina</taxon>
        <taxon>Dothideomycetes</taxon>
        <taxon>Dothideomycetidae</taxon>
        <taxon>Myriangiales</taxon>
        <taxon>Elsinoaceae</taxon>
        <taxon>Sphaceloma</taxon>
    </lineage>
</organism>
<dbReference type="EMBL" id="NKHZ01000048">
    <property type="protein sequence ID" value="PNS17877.1"/>
    <property type="molecule type" value="Genomic_DNA"/>
</dbReference>
<name>A0A2K1QS15_9PEZI</name>
<evidence type="ECO:0000313" key="4">
    <source>
        <dbReference type="Proteomes" id="UP000243797"/>
    </source>
</evidence>
<dbReference type="Proteomes" id="UP000243797">
    <property type="component" value="Unassembled WGS sequence"/>
</dbReference>
<feature type="compositionally biased region" description="Basic and acidic residues" evidence="1">
    <location>
        <begin position="70"/>
        <end position="84"/>
    </location>
</feature>
<dbReference type="AlphaFoldDB" id="A0A2K1QS15"/>
<feature type="signal peptide" evidence="2">
    <location>
        <begin position="1"/>
        <end position="20"/>
    </location>
</feature>
<reference evidence="3 4" key="1">
    <citation type="submission" date="2017-06" db="EMBL/GenBank/DDBJ databases">
        <title>Draft genome sequence of a variant of Elsinoe murrayae.</title>
        <authorList>
            <person name="Cheng Q."/>
        </authorList>
    </citation>
    <scope>NUCLEOTIDE SEQUENCE [LARGE SCALE GENOMIC DNA]</scope>
    <source>
        <strain evidence="3 4">CQ-2017a</strain>
    </source>
</reference>
<feature type="chain" id="PRO_5014370638" evidence="2">
    <location>
        <begin position="21"/>
        <end position="135"/>
    </location>
</feature>
<comment type="caution">
    <text evidence="3">The sequence shown here is derived from an EMBL/GenBank/DDBJ whole genome shotgun (WGS) entry which is preliminary data.</text>
</comment>
<accession>A0A2K1QS15</accession>
<evidence type="ECO:0000313" key="3">
    <source>
        <dbReference type="EMBL" id="PNS17877.1"/>
    </source>
</evidence>
<proteinExistence type="predicted"/>
<keyword evidence="2" id="KW-0732">Signal</keyword>
<dbReference type="OrthoDB" id="3936847at2759"/>
<gene>
    <name evidence="3" type="ORF">CAC42_50</name>
</gene>
<feature type="region of interest" description="Disordered" evidence="1">
    <location>
        <begin position="45"/>
        <end position="135"/>
    </location>
</feature>
<keyword evidence="4" id="KW-1185">Reference proteome</keyword>